<dbReference type="Proteomes" id="UP000000851">
    <property type="component" value="Chromosome"/>
</dbReference>
<feature type="transmembrane region" description="Helical" evidence="2">
    <location>
        <begin position="110"/>
        <end position="129"/>
    </location>
</feature>
<feature type="transmembrane region" description="Helical" evidence="2">
    <location>
        <begin position="49"/>
        <end position="79"/>
    </location>
</feature>
<evidence type="ECO:0000313" key="3">
    <source>
        <dbReference type="EMBL" id="ACU69758.1"/>
    </source>
</evidence>
<keyword evidence="2" id="KW-0812">Transmembrane</keyword>
<dbReference type="STRING" id="479433.Caci_0824"/>
<feature type="region of interest" description="Disordered" evidence="1">
    <location>
        <begin position="135"/>
        <end position="167"/>
    </location>
</feature>
<feature type="transmembrane region" description="Helical" evidence="2">
    <location>
        <begin position="86"/>
        <end position="104"/>
    </location>
</feature>
<proteinExistence type="predicted"/>
<protein>
    <submittedName>
        <fullName evidence="3">Uncharacterized protein</fullName>
    </submittedName>
</protein>
<evidence type="ECO:0000256" key="1">
    <source>
        <dbReference type="SAM" id="MobiDB-lite"/>
    </source>
</evidence>
<organism evidence="3 4">
    <name type="scientific">Catenulispora acidiphila (strain DSM 44928 / JCM 14897 / NBRC 102108 / NRRL B-24433 / ID139908)</name>
    <dbReference type="NCBI Taxonomy" id="479433"/>
    <lineage>
        <taxon>Bacteria</taxon>
        <taxon>Bacillati</taxon>
        <taxon>Actinomycetota</taxon>
        <taxon>Actinomycetes</taxon>
        <taxon>Catenulisporales</taxon>
        <taxon>Catenulisporaceae</taxon>
        <taxon>Catenulispora</taxon>
    </lineage>
</organism>
<gene>
    <name evidence="3" type="ordered locus">Caci_0824</name>
</gene>
<evidence type="ECO:0000256" key="2">
    <source>
        <dbReference type="SAM" id="Phobius"/>
    </source>
</evidence>
<feature type="compositionally biased region" description="Pro residues" evidence="1">
    <location>
        <begin position="135"/>
        <end position="146"/>
    </location>
</feature>
<reference evidence="3 4" key="1">
    <citation type="journal article" date="2009" name="Stand. Genomic Sci.">
        <title>Complete genome sequence of Catenulispora acidiphila type strain (ID 139908).</title>
        <authorList>
            <person name="Copeland A."/>
            <person name="Lapidus A."/>
            <person name="Glavina Del Rio T."/>
            <person name="Nolan M."/>
            <person name="Lucas S."/>
            <person name="Chen F."/>
            <person name="Tice H."/>
            <person name="Cheng J.F."/>
            <person name="Bruce D."/>
            <person name="Goodwin L."/>
            <person name="Pitluck S."/>
            <person name="Mikhailova N."/>
            <person name="Pati A."/>
            <person name="Ivanova N."/>
            <person name="Mavromatis K."/>
            <person name="Chen A."/>
            <person name="Palaniappan K."/>
            <person name="Chain P."/>
            <person name="Land M."/>
            <person name="Hauser L."/>
            <person name="Chang Y.J."/>
            <person name="Jeffries C.D."/>
            <person name="Chertkov O."/>
            <person name="Brettin T."/>
            <person name="Detter J.C."/>
            <person name="Han C."/>
            <person name="Ali Z."/>
            <person name="Tindall B.J."/>
            <person name="Goker M."/>
            <person name="Bristow J."/>
            <person name="Eisen J.A."/>
            <person name="Markowitz V."/>
            <person name="Hugenholtz P."/>
            <person name="Kyrpides N.C."/>
            <person name="Klenk H.P."/>
        </authorList>
    </citation>
    <scope>NUCLEOTIDE SEQUENCE [LARGE SCALE GENOMIC DNA]</scope>
    <source>
        <strain evidence="4">DSM 44928 / JCM 14897 / NBRC 102108 / NRRL B-24433 / ID139908</strain>
    </source>
</reference>
<dbReference type="EMBL" id="CP001700">
    <property type="protein sequence ID" value="ACU69758.1"/>
    <property type="molecule type" value="Genomic_DNA"/>
</dbReference>
<dbReference type="KEGG" id="cai:Caci_0824"/>
<keyword evidence="2" id="KW-0472">Membrane</keyword>
<keyword evidence="2" id="KW-1133">Transmembrane helix</keyword>
<evidence type="ECO:0000313" key="4">
    <source>
        <dbReference type="Proteomes" id="UP000000851"/>
    </source>
</evidence>
<dbReference type="InParanoid" id="C7Q0Y0"/>
<keyword evidence="4" id="KW-1185">Reference proteome</keyword>
<name>C7Q0Y0_CATAD</name>
<dbReference type="AlphaFoldDB" id="C7Q0Y0"/>
<dbReference type="HOGENOM" id="CLU_1591589_0_0_11"/>
<feature type="compositionally biased region" description="Gly residues" evidence="1">
    <location>
        <begin position="150"/>
        <end position="159"/>
    </location>
</feature>
<accession>C7Q0Y0</accession>
<sequence length="167" mass="16262" precursor="true">MGRKILILAGAVALAAEALGTLIVAAGFYGFVAFGNGVKFGPAGPGLLKIIAIALNLGLCAALLLGAVILVLAAFGMVLNNFMQGLMMAIAALQLFVTIVVTGVTGWTQLFVLGGVFLLLSGALAVAMVTPNAPKPEPGPVDPAPPAGGSSSGAGGPLPGNGAPTTA</sequence>
<dbReference type="RefSeq" id="WP_012785053.1">
    <property type="nucleotide sequence ID" value="NC_013131.1"/>
</dbReference>